<feature type="region of interest" description="Disordered" evidence="6">
    <location>
        <begin position="341"/>
        <end position="413"/>
    </location>
</feature>
<dbReference type="InterPro" id="IPR050546">
    <property type="entry name" value="Glycosyl_Hydrlase_16"/>
</dbReference>
<dbReference type="InterPro" id="IPR000757">
    <property type="entry name" value="Beta-glucanase-like"/>
</dbReference>
<dbReference type="SUPFAM" id="SSF49899">
    <property type="entry name" value="Concanavalin A-like lectins/glucanases"/>
    <property type="match status" value="1"/>
</dbReference>
<dbReference type="EMBL" id="ML996578">
    <property type="protein sequence ID" value="KAF2755242.1"/>
    <property type="molecule type" value="Genomic_DNA"/>
</dbReference>
<dbReference type="GO" id="GO:0031505">
    <property type="term" value="P:fungal-type cell wall organization"/>
    <property type="evidence" value="ECO:0007669"/>
    <property type="project" value="TreeGrafter"/>
</dbReference>
<keyword evidence="2" id="KW-0378">Hydrolase</keyword>
<evidence type="ECO:0000256" key="3">
    <source>
        <dbReference type="ARBA" id="ARBA00023295"/>
    </source>
</evidence>
<dbReference type="FunFam" id="2.60.120.200:FF:000159">
    <property type="entry name" value="Glycosidase"/>
    <property type="match status" value="1"/>
</dbReference>
<evidence type="ECO:0000256" key="2">
    <source>
        <dbReference type="ARBA" id="ARBA00022801"/>
    </source>
</evidence>
<dbReference type="GO" id="GO:0009277">
    <property type="term" value="C:fungal-type cell wall"/>
    <property type="evidence" value="ECO:0007669"/>
    <property type="project" value="TreeGrafter"/>
</dbReference>
<evidence type="ECO:0000256" key="4">
    <source>
        <dbReference type="ARBA" id="ARBA00038074"/>
    </source>
</evidence>
<evidence type="ECO:0000313" key="9">
    <source>
        <dbReference type="EMBL" id="KAF2755242.1"/>
    </source>
</evidence>
<evidence type="ECO:0000259" key="8">
    <source>
        <dbReference type="PROSITE" id="PS51762"/>
    </source>
</evidence>
<dbReference type="GO" id="GO:0016757">
    <property type="term" value="F:glycosyltransferase activity"/>
    <property type="evidence" value="ECO:0007669"/>
    <property type="project" value="TreeGrafter"/>
</dbReference>
<dbReference type="AlphaFoldDB" id="A0A6A6VXB1"/>
<keyword evidence="3" id="KW-0326">Glycosidase</keyword>
<comment type="similarity">
    <text evidence="4">Belongs to the glycosyl hydrolase 16 family. CRH1 subfamily.</text>
</comment>
<dbReference type="PANTHER" id="PTHR10963:SF22">
    <property type="entry name" value="GLYCOSIDASE CRH2-RELATED"/>
    <property type="match status" value="1"/>
</dbReference>
<evidence type="ECO:0000313" key="10">
    <source>
        <dbReference type="Proteomes" id="UP000799437"/>
    </source>
</evidence>
<dbReference type="GO" id="GO:0004553">
    <property type="term" value="F:hydrolase activity, hydrolyzing O-glycosyl compounds"/>
    <property type="evidence" value="ECO:0007669"/>
    <property type="project" value="InterPro"/>
</dbReference>
<reference evidence="9" key="1">
    <citation type="journal article" date="2020" name="Stud. Mycol.">
        <title>101 Dothideomycetes genomes: a test case for predicting lifestyles and emergence of pathogens.</title>
        <authorList>
            <person name="Haridas S."/>
            <person name="Albert R."/>
            <person name="Binder M."/>
            <person name="Bloem J."/>
            <person name="Labutti K."/>
            <person name="Salamov A."/>
            <person name="Andreopoulos B."/>
            <person name="Baker S."/>
            <person name="Barry K."/>
            <person name="Bills G."/>
            <person name="Bluhm B."/>
            <person name="Cannon C."/>
            <person name="Castanera R."/>
            <person name="Culley D."/>
            <person name="Daum C."/>
            <person name="Ezra D."/>
            <person name="Gonzalez J."/>
            <person name="Henrissat B."/>
            <person name="Kuo A."/>
            <person name="Liang C."/>
            <person name="Lipzen A."/>
            <person name="Lutzoni F."/>
            <person name="Magnuson J."/>
            <person name="Mondo S."/>
            <person name="Nolan M."/>
            <person name="Ohm R."/>
            <person name="Pangilinan J."/>
            <person name="Park H.-J."/>
            <person name="Ramirez L."/>
            <person name="Alfaro M."/>
            <person name="Sun H."/>
            <person name="Tritt A."/>
            <person name="Yoshinaga Y."/>
            <person name="Zwiers L.-H."/>
            <person name="Turgeon B."/>
            <person name="Goodwin S."/>
            <person name="Spatafora J."/>
            <person name="Crous P."/>
            <person name="Grigoriev I."/>
        </authorList>
    </citation>
    <scope>NUCLEOTIDE SEQUENCE</scope>
    <source>
        <strain evidence="9">CBS 121739</strain>
    </source>
</reference>
<dbReference type="PROSITE" id="PS51762">
    <property type="entry name" value="GH16_2"/>
    <property type="match status" value="1"/>
</dbReference>
<dbReference type="InterPro" id="IPR013320">
    <property type="entry name" value="ConA-like_dom_sf"/>
</dbReference>
<keyword evidence="1 7" id="KW-0732">Signal</keyword>
<dbReference type="GeneID" id="54490670"/>
<accession>A0A6A6VXB1</accession>
<dbReference type="RefSeq" id="XP_033597693.1">
    <property type="nucleotide sequence ID" value="XM_033749616.1"/>
</dbReference>
<gene>
    <name evidence="9" type="ORF">EJ05DRAFT_540693</name>
</gene>
<protein>
    <recommendedName>
        <fullName evidence="8">GH16 domain-containing protein</fullName>
    </recommendedName>
</protein>
<feature type="chain" id="PRO_5025432374" description="GH16 domain-containing protein" evidence="7">
    <location>
        <begin position="20"/>
        <end position="443"/>
    </location>
</feature>
<dbReference type="Gene3D" id="2.60.120.200">
    <property type="match status" value="1"/>
</dbReference>
<evidence type="ECO:0000256" key="5">
    <source>
        <dbReference type="ARBA" id="ARBA00093308"/>
    </source>
</evidence>
<feature type="domain" description="GH16" evidence="8">
    <location>
        <begin position="61"/>
        <end position="284"/>
    </location>
</feature>
<dbReference type="OrthoDB" id="4781at2759"/>
<comment type="function">
    <text evidence="5">Dual chitinase/transglycosylase that plays a role in cell wall architecture. Chitinase and transglycosylase activities are coupled. Required for the polysaccharide cross-linking at the septa and the cell wall. More specifically, transfers chitin to 1,6-beta-glucan in the cell wall.</text>
</comment>
<dbReference type="GO" id="GO:0005975">
    <property type="term" value="P:carbohydrate metabolic process"/>
    <property type="evidence" value="ECO:0007669"/>
    <property type="project" value="InterPro"/>
</dbReference>
<evidence type="ECO:0000256" key="6">
    <source>
        <dbReference type="SAM" id="MobiDB-lite"/>
    </source>
</evidence>
<dbReference type="PANTHER" id="PTHR10963">
    <property type="entry name" value="GLYCOSYL HYDROLASE-RELATED"/>
    <property type="match status" value="1"/>
</dbReference>
<name>A0A6A6VXB1_9PEZI</name>
<dbReference type="Proteomes" id="UP000799437">
    <property type="component" value="Unassembled WGS sequence"/>
</dbReference>
<feature type="compositionally biased region" description="Gly residues" evidence="6">
    <location>
        <begin position="369"/>
        <end position="385"/>
    </location>
</feature>
<feature type="compositionally biased region" description="Gly residues" evidence="6">
    <location>
        <begin position="395"/>
        <end position="413"/>
    </location>
</feature>
<keyword evidence="10" id="KW-1185">Reference proteome</keyword>
<proteinExistence type="inferred from homology"/>
<dbReference type="CDD" id="cd02183">
    <property type="entry name" value="GH16_fungal_CRH1_transglycosylase"/>
    <property type="match status" value="1"/>
</dbReference>
<evidence type="ECO:0000256" key="7">
    <source>
        <dbReference type="SAM" id="SignalP"/>
    </source>
</evidence>
<feature type="compositionally biased region" description="Low complexity" evidence="6">
    <location>
        <begin position="348"/>
        <end position="362"/>
    </location>
</feature>
<sequence>MVRFIVATALAALSSVALTQSIPSCGPNQPCPAETPCCSAYGQCGVGAYCLGGCDSKHSHKLDSCVPAPTCQNKNYKFDTLDSVMAIDEYLGDSTKADWVASGKPAIYNKGLLMTMAQDTVGTLLATTHYVWYGKISAKMTTSQGRGVVTAFIMMSDVKDEIDFEFIGVDLGKAQSNYYHQGVTVYTNSANLTVSNGNTVEQEHEYTIDWTPDQITWSIDGAEMRTVKKADTWNATANSFYYPQTPARVMLSLWPAGLPTNEEGTINWAGGVIDWNSNAMQNGYYYARVSEVNVECYDPPSGANVQGDKSYTYTDVAATNDTVKIGNDLVTLASFYATGENPKEDPHASASGSAASPSMTSAPETVPGMSGGGNRGDESGAGGADAGADPQASGAAGGDGSAPASGGGNGGFTQGGNTGVNTAAKVGGSTLAVLVAFMALLFL</sequence>
<evidence type="ECO:0000256" key="1">
    <source>
        <dbReference type="ARBA" id="ARBA00022729"/>
    </source>
</evidence>
<organism evidence="9 10">
    <name type="scientific">Pseudovirgaria hyperparasitica</name>
    <dbReference type="NCBI Taxonomy" id="470096"/>
    <lineage>
        <taxon>Eukaryota</taxon>
        <taxon>Fungi</taxon>
        <taxon>Dikarya</taxon>
        <taxon>Ascomycota</taxon>
        <taxon>Pezizomycotina</taxon>
        <taxon>Dothideomycetes</taxon>
        <taxon>Dothideomycetes incertae sedis</taxon>
        <taxon>Acrospermales</taxon>
        <taxon>Acrospermaceae</taxon>
        <taxon>Pseudovirgaria</taxon>
    </lineage>
</organism>
<feature type="signal peptide" evidence="7">
    <location>
        <begin position="1"/>
        <end position="19"/>
    </location>
</feature>
<dbReference type="Pfam" id="PF00722">
    <property type="entry name" value="Glyco_hydro_16"/>
    <property type="match status" value="1"/>
</dbReference>